<dbReference type="EMBL" id="JAAKYA010000072">
    <property type="protein sequence ID" value="NGO39865.1"/>
    <property type="molecule type" value="Genomic_DNA"/>
</dbReference>
<proteinExistence type="predicted"/>
<protein>
    <submittedName>
        <fullName evidence="2">Uncharacterized protein</fullName>
    </submittedName>
</protein>
<gene>
    <name evidence="2" type="ORF">G4L39_10740</name>
</gene>
<dbReference type="Proteomes" id="UP000477311">
    <property type="component" value="Unassembled WGS sequence"/>
</dbReference>
<evidence type="ECO:0000256" key="1">
    <source>
        <dbReference type="SAM" id="MobiDB-lite"/>
    </source>
</evidence>
<feature type="region of interest" description="Disordered" evidence="1">
    <location>
        <begin position="25"/>
        <end position="52"/>
    </location>
</feature>
<evidence type="ECO:0000313" key="3">
    <source>
        <dbReference type="Proteomes" id="UP000477311"/>
    </source>
</evidence>
<dbReference type="RefSeq" id="WP_205880950.1">
    <property type="nucleotide sequence ID" value="NZ_JAAKYA010000072.1"/>
</dbReference>
<keyword evidence="3" id="KW-1185">Reference proteome</keyword>
<evidence type="ECO:0000313" key="2">
    <source>
        <dbReference type="EMBL" id="NGO39865.1"/>
    </source>
</evidence>
<accession>A0A6M1RT83</accession>
<reference evidence="2 3" key="1">
    <citation type="submission" date="2020-02" db="EMBL/GenBank/DDBJ databases">
        <title>Draft genome sequence of Limisphaera ngatamarikiensis NGM72.4T, a thermophilic Verrucomicrobia grouped in subdivision 3.</title>
        <authorList>
            <person name="Carere C.R."/>
            <person name="Steen J."/>
            <person name="Hugenholtz P."/>
            <person name="Stott M.B."/>
        </authorList>
    </citation>
    <scope>NUCLEOTIDE SEQUENCE [LARGE SCALE GENOMIC DNA]</scope>
    <source>
        <strain evidence="2 3">NGM72.4</strain>
    </source>
</reference>
<comment type="caution">
    <text evidence="2">The sequence shown here is derived from an EMBL/GenBank/DDBJ whole genome shotgun (WGS) entry which is preliminary data.</text>
</comment>
<name>A0A6M1RT83_9BACT</name>
<organism evidence="2 3">
    <name type="scientific">Limisphaera ngatamarikiensis</name>
    <dbReference type="NCBI Taxonomy" id="1324935"/>
    <lineage>
        <taxon>Bacteria</taxon>
        <taxon>Pseudomonadati</taxon>
        <taxon>Verrucomicrobiota</taxon>
        <taxon>Verrucomicrobiia</taxon>
        <taxon>Limisphaerales</taxon>
        <taxon>Limisphaeraceae</taxon>
        <taxon>Limisphaera</taxon>
    </lineage>
</organism>
<dbReference type="AlphaFoldDB" id="A0A6M1RT83"/>
<sequence length="52" mass="5890">MNRSFWWVLWLGLVCLAGWGCSSTDPANRSARPWNTPKQWETGLPSGILEGR</sequence>